<reference evidence="1 2" key="1">
    <citation type="journal article" date="2012" name="Environ. Microbiol.">
        <title>The genome of the ammonia-oxidizing Candidatus Nitrososphaera gargensis: insights into metabolic versatility and environmental adaptations.</title>
        <authorList>
            <person name="Spang A."/>
            <person name="Poehlein A."/>
            <person name="Offre P."/>
            <person name="Zumbragel S."/>
            <person name="Haider S."/>
            <person name="Rychlik N."/>
            <person name="Nowka B."/>
            <person name="Schmeisser C."/>
            <person name="Lebedeva E.V."/>
            <person name="Rattei T."/>
            <person name="Bohm C."/>
            <person name="Schmid M."/>
            <person name="Galushko A."/>
            <person name="Hatzenpichler R."/>
            <person name="Weinmaier T."/>
            <person name="Daniel R."/>
            <person name="Schleper C."/>
            <person name="Spieck E."/>
            <person name="Streit W."/>
            <person name="Wagner M."/>
        </authorList>
    </citation>
    <scope>NUCLEOTIDE SEQUENCE [LARGE SCALE GENOMIC DNA]</scope>
    <source>
        <strain evidence="2">Ga9.2</strain>
    </source>
</reference>
<organism evidence="1 2">
    <name type="scientific">Nitrososphaera gargensis (strain Ga9.2)</name>
    <dbReference type="NCBI Taxonomy" id="1237085"/>
    <lineage>
        <taxon>Archaea</taxon>
        <taxon>Nitrososphaerota</taxon>
        <taxon>Nitrososphaeria</taxon>
        <taxon>Nitrososphaerales</taxon>
        <taxon>Nitrososphaeraceae</taxon>
        <taxon>Nitrososphaera</taxon>
    </lineage>
</organism>
<name>K0IHG8_NITGG</name>
<dbReference type="RefSeq" id="WP_015019905.1">
    <property type="nucleotide sequence ID" value="NC_018719.1"/>
</dbReference>
<dbReference type="InParanoid" id="K0IHG8"/>
<sequence length="105" mass="12032">MSFFGSSSGGPSFDKKKYEHLTLAIKQTVLERARNRCQKCGVKFTPSVQPQFEHINGSKKDNRPINLRALCPECFKEVEEKERKNKGMFGGMRSVLRRIPVDLDK</sequence>
<evidence type="ECO:0008006" key="3">
    <source>
        <dbReference type="Google" id="ProtNLM"/>
    </source>
</evidence>
<protein>
    <recommendedName>
        <fullName evidence="3">HNH endonuclease</fullName>
    </recommendedName>
</protein>
<dbReference type="BioCyc" id="CNIT1237085:G1324-2444-MONOMER"/>
<evidence type="ECO:0000313" key="2">
    <source>
        <dbReference type="Proteomes" id="UP000008037"/>
    </source>
</evidence>
<gene>
    <name evidence="1" type="ordered locus">Ngar_c24460</name>
</gene>
<dbReference type="AlphaFoldDB" id="K0IHG8"/>
<dbReference type="KEGG" id="nga:Ngar_c24460"/>
<dbReference type="InterPro" id="IPR003615">
    <property type="entry name" value="HNH_nuc"/>
</dbReference>
<dbReference type="OrthoDB" id="11472at2157"/>
<dbReference type="EMBL" id="CP002408">
    <property type="protein sequence ID" value="AFU59370.1"/>
    <property type="molecule type" value="Genomic_DNA"/>
</dbReference>
<dbReference type="HOGENOM" id="CLU_176748_0_0_2"/>
<evidence type="ECO:0000313" key="1">
    <source>
        <dbReference type="EMBL" id="AFU59370.1"/>
    </source>
</evidence>
<accession>K0IHG8</accession>
<dbReference type="GeneID" id="13794463"/>
<dbReference type="STRING" id="1237085.Ngar_c24460"/>
<dbReference type="Gene3D" id="1.10.30.50">
    <property type="match status" value="1"/>
</dbReference>
<proteinExistence type="predicted"/>
<keyword evidence="2" id="KW-1185">Reference proteome</keyword>
<dbReference type="Proteomes" id="UP000008037">
    <property type="component" value="Chromosome"/>
</dbReference>
<dbReference type="CDD" id="cd00085">
    <property type="entry name" value="HNHc"/>
    <property type="match status" value="1"/>
</dbReference>